<evidence type="ECO:0000256" key="2">
    <source>
        <dbReference type="SAM" id="Phobius"/>
    </source>
</evidence>
<dbReference type="Proteomes" id="UP000762676">
    <property type="component" value="Unassembled WGS sequence"/>
</dbReference>
<dbReference type="EMBL" id="BMAT01006587">
    <property type="protein sequence ID" value="GFS15445.1"/>
    <property type="molecule type" value="Genomic_DNA"/>
</dbReference>
<reference evidence="3 4" key="1">
    <citation type="journal article" date="2021" name="Elife">
        <title>Chloroplast acquisition without the gene transfer in kleptoplastic sea slugs, Plakobranchus ocellatus.</title>
        <authorList>
            <person name="Maeda T."/>
            <person name="Takahashi S."/>
            <person name="Yoshida T."/>
            <person name="Shimamura S."/>
            <person name="Takaki Y."/>
            <person name="Nagai Y."/>
            <person name="Toyoda A."/>
            <person name="Suzuki Y."/>
            <person name="Arimoto A."/>
            <person name="Ishii H."/>
            <person name="Satoh N."/>
            <person name="Nishiyama T."/>
            <person name="Hasebe M."/>
            <person name="Maruyama T."/>
            <person name="Minagawa J."/>
            <person name="Obokata J."/>
            <person name="Shigenobu S."/>
        </authorList>
    </citation>
    <scope>NUCLEOTIDE SEQUENCE [LARGE SCALE GENOMIC DNA]</scope>
</reference>
<feature type="region of interest" description="Disordered" evidence="1">
    <location>
        <begin position="209"/>
        <end position="230"/>
    </location>
</feature>
<proteinExistence type="predicted"/>
<feature type="compositionally biased region" description="Polar residues" evidence="1">
    <location>
        <begin position="738"/>
        <end position="751"/>
    </location>
</feature>
<feature type="region of interest" description="Disordered" evidence="1">
    <location>
        <begin position="1254"/>
        <end position="1329"/>
    </location>
</feature>
<feature type="compositionally biased region" description="Basic residues" evidence="1">
    <location>
        <begin position="368"/>
        <end position="387"/>
    </location>
</feature>
<feature type="compositionally biased region" description="Polar residues" evidence="1">
    <location>
        <begin position="665"/>
        <end position="674"/>
    </location>
</feature>
<feature type="compositionally biased region" description="Polar residues" evidence="1">
    <location>
        <begin position="356"/>
        <end position="367"/>
    </location>
</feature>
<gene>
    <name evidence="3" type="ORF">ElyMa_003187500</name>
</gene>
<organism evidence="3 4">
    <name type="scientific">Elysia marginata</name>
    <dbReference type="NCBI Taxonomy" id="1093978"/>
    <lineage>
        <taxon>Eukaryota</taxon>
        <taxon>Metazoa</taxon>
        <taxon>Spiralia</taxon>
        <taxon>Lophotrochozoa</taxon>
        <taxon>Mollusca</taxon>
        <taxon>Gastropoda</taxon>
        <taxon>Heterobranchia</taxon>
        <taxon>Euthyneura</taxon>
        <taxon>Panpulmonata</taxon>
        <taxon>Sacoglossa</taxon>
        <taxon>Placobranchoidea</taxon>
        <taxon>Plakobranchidae</taxon>
        <taxon>Elysia</taxon>
    </lineage>
</organism>
<feature type="compositionally biased region" description="Polar residues" evidence="1">
    <location>
        <begin position="765"/>
        <end position="783"/>
    </location>
</feature>
<feature type="compositionally biased region" description="Basic and acidic residues" evidence="1">
    <location>
        <begin position="784"/>
        <end position="799"/>
    </location>
</feature>
<feature type="compositionally biased region" description="Basic and acidic residues" evidence="1">
    <location>
        <begin position="1283"/>
        <end position="1293"/>
    </location>
</feature>
<name>A0AAV4IZI7_9GAST</name>
<evidence type="ECO:0000313" key="4">
    <source>
        <dbReference type="Proteomes" id="UP000762676"/>
    </source>
</evidence>
<feature type="compositionally biased region" description="Basic and acidic residues" evidence="1">
    <location>
        <begin position="826"/>
        <end position="852"/>
    </location>
</feature>
<feature type="compositionally biased region" description="Polar residues" evidence="1">
    <location>
        <begin position="953"/>
        <end position="988"/>
    </location>
</feature>
<feature type="compositionally biased region" description="Polar residues" evidence="1">
    <location>
        <begin position="891"/>
        <end position="909"/>
    </location>
</feature>
<feature type="compositionally biased region" description="Polar residues" evidence="1">
    <location>
        <begin position="1023"/>
        <end position="1120"/>
    </location>
</feature>
<feature type="region of interest" description="Disordered" evidence="1">
    <location>
        <begin position="1015"/>
        <end position="1224"/>
    </location>
</feature>
<feature type="region of interest" description="Disordered" evidence="1">
    <location>
        <begin position="613"/>
        <end position="909"/>
    </location>
</feature>
<comment type="caution">
    <text evidence="3">The sequence shown here is derived from an EMBL/GenBank/DDBJ whole genome shotgun (WGS) entry which is preliminary data.</text>
</comment>
<feature type="compositionally biased region" description="Basic and acidic residues" evidence="1">
    <location>
        <begin position="675"/>
        <end position="701"/>
    </location>
</feature>
<evidence type="ECO:0000313" key="3">
    <source>
        <dbReference type="EMBL" id="GFS15445.1"/>
    </source>
</evidence>
<accession>A0AAV4IZI7</accession>
<keyword evidence="4" id="KW-1185">Reference proteome</keyword>
<feature type="compositionally biased region" description="Polar residues" evidence="1">
    <location>
        <begin position="1"/>
        <end position="18"/>
    </location>
</feature>
<feature type="compositionally biased region" description="Low complexity" evidence="1">
    <location>
        <begin position="1264"/>
        <end position="1279"/>
    </location>
</feature>
<feature type="compositionally biased region" description="Polar residues" evidence="1">
    <location>
        <begin position="1310"/>
        <end position="1329"/>
    </location>
</feature>
<feature type="compositionally biased region" description="Low complexity" evidence="1">
    <location>
        <begin position="717"/>
        <end position="727"/>
    </location>
</feature>
<protein>
    <submittedName>
        <fullName evidence="3">Serine-rich adhesin for platelets-like</fullName>
    </submittedName>
</protein>
<keyword evidence="2" id="KW-0812">Transmembrane</keyword>
<keyword evidence="2" id="KW-0472">Membrane</keyword>
<feature type="region of interest" description="Disordered" evidence="1">
    <location>
        <begin position="350"/>
        <end position="436"/>
    </location>
</feature>
<feature type="compositionally biased region" description="Polar residues" evidence="1">
    <location>
        <begin position="1130"/>
        <end position="1215"/>
    </location>
</feature>
<feature type="region of interest" description="Disordered" evidence="1">
    <location>
        <begin position="953"/>
        <end position="989"/>
    </location>
</feature>
<feature type="compositionally biased region" description="Basic and acidic residues" evidence="1">
    <location>
        <begin position="403"/>
        <end position="436"/>
    </location>
</feature>
<evidence type="ECO:0000256" key="1">
    <source>
        <dbReference type="SAM" id="MobiDB-lite"/>
    </source>
</evidence>
<feature type="region of interest" description="Disordered" evidence="1">
    <location>
        <begin position="1"/>
        <end position="24"/>
    </location>
</feature>
<sequence>MSRAGDTSTASPKTNTNEAVGPEQGSALGRELRSLCLTKHAVSIYNDLKKSNKTTEDLANKVEERANSICEDIIATEVGKRADESLAATTKKVVDCFVSLHDKEEACRHSVISLFILKLLQLSFRLFPPTLFFRWSVDIALTFTELALALTKDFVRSGPTDAQYFFTLNYYLAKFIAIFFVIPYFSYQFYILDAISRLNHRLAGMDYGDKKQDHNTPARPASTTGNRNTPARMRELKSEEWLADAVLNRVVCQLLDTFVLGLYLETIGITRKFDMFRRLQKGLKGDRRIFTVRENGVSRGLELMMNDIRRFVDGDLPPYLNLYYTYHEEDDPDYEPQERSEDSLEYTADDLDTTYDNDGNGQKNGTGHTKRGKKVMTGPSRRRRRNTGTHEEQEAQPSTAGRQHAEPSQKQELTETAPVKEIECKEEKSEPVKGQKETYLQETVKEAKTDCAETDRVEQNKNLTLSPLKRQQRQAFISCVEKVINPEFAKKLADCLEWTDLNTDGIERATSLLTKIQDEEELLGASADFAISEATARYIESRNSMKTPIEDDEIDPDIAALLASNTPLDTVSVRAGVGPAVLTSSPGVAFIHGIDDEDMINLDPADMPLPPSPAPDMSPLGKTRRQTWKSQRSGWTVHAVDTIDEEEEPGIKGETKGGKSKVPVTDSSEQGNVQTEKKYEVATKSSGEKDETSATHVKVEEMSDPEFVTGTTVQPLSPSSASSNTHSAMNETECLESVNENSKTNDGSEYLSSVEPLKDAKSKEVNQMNPGTRDTSAMATTQDTDVRAARTDSEARAIGKDIVQANAQVDDVQAVGKDTGPQATGEDIRAQTTEKEVSSKTTKQDAHMHAIGKDTSAQSVGKETAAQANEKDIGAHTTKKGSYAHAAVKNPNVQMAGKNNSAQTVGKTTGLQATGKDTFAHTTAQDAYAQSATQDANALATEKDTSAQTIAQDANAQSATQDANALATEKNTSGQTTAQDANAQSATQDAIALATEKDTSAETTAQDANAQCDALATEKDTSAETTVQNANAQSATQDTNAQSATQDANAQSATQDANAQSATQDANAQSATQDANAQSATQDANTLATEKDTSAQTTSQDANAQTTSQDANAQSATQDANALATEKDTSAQTTTQDANAQSATQDANAQSATQDANTLATEKDTSAQTTSQDANAQSATQDANAQSATQDANAQSATQDANNLATGKEGSTQATACGMPIHRTPDEVNTQATHLTNTSGDALGLKIALTSESVRSPPKLQVLSESVSSPCTSLSSMSSFDENDSKANIDAHRLSMNSDKSLEGKDAENHNTSSTDVDTGITSTVQGLP</sequence>
<feature type="compositionally biased region" description="Basic and acidic residues" evidence="1">
    <location>
        <begin position="1300"/>
        <end position="1309"/>
    </location>
</feature>
<keyword evidence="2" id="KW-1133">Transmembrane helix</keyword>
<feature type="transmembrane region" description="Helical" evidence="2">
    <location>
        <begin position="170"/>
        <end position="192"/>
    </location>
</feature>